<proteinExistence type="predicted"/>
<name>E6MGU5_9FIRM</name>
<dbReference type="EMBL" id="AEQN01000016">
    <property type="protein sequence ID" value="EFV01835.1"/>
    <property type="molecule type" value="Genomic_DNA"/>
</dbReference>
<keyword evidence="2" id="KW-1185">Reference proteome</keyword>
<dbReference type="HOGENOM" id="CLU_3256476_0_0_9"/>
<evidence type="ECO:0000313" key="2">
    <source>
        <dbReference type="Proteomes" id="UP000004754"/>
    </source>
</evidence>
<dbReference type="Proteomes" id="UP000004754">
    <property type="component" value="Unassembled WGS sequence"/>
</dbReference>
<comment type="caution">
    <text evidence="1">The sequence shown here is derived from an EMBL/GenBank/DDBJ whole genome shotgun (WGS) entry which is preliminary data.</text>
</comment>
<dbReference type="STRING" id="887929.HMP0721_1228"/>
<accession>E6MGU5</accession>
<evidence type="ECO:0000313" key="1">
    <source>
        <dbReference type="EMBL" id="EFV01835.1"/>
    </source>
</evidence>
<dbReference type="AlphaFoldDB" id="E6MGU5"/>
<organism evidence="1 2">
    <name type="scientific">Pseudoramibacter alactolyticus ATCC 23263</name>
    <dbReference type="NCBI Taxonomy" id="887929"/>
    <lineage>
        <taxon>Bacteria</taxon>
        <taxon>Bacillati</taxon>
        <taxon>Bacillota</taxon>
        <taxon>Clostridia</taxon>
        <taxon>Eubacteriales</taxon>
        <taxon>Eubacteriaceae</taxon>
        <taxon>Pseudoramibacter</taxon>
    </lineage>
</organism>
<gene>
    <name evidence="1" type="ORF">HMP0721_1228</name>
</gene>
<sequence>MIEACERHFEIERFGMPFNKPILLEKSNIGYKFHWRKEEKNE</sequence>
<protein>
    <submittedName>
        <fullName evidence="1">Uncharacterized protein</fullName>
    </submittedName>
</protein>
<reference evidence="1 2" key="1">
    <citation type="submission" date="2010-12" db="EMBL/GenBank/DDBJ databases">
        <authorList>
            <person name="Muzny D."/>
            <person name="Qin X."/>
            <person name="Deng J."/>
            <person name="Jiang H."/>
            <person name="Liu Y."/>
            <person name="Qu J."/>
            <person name="Song X.-Z."/>
            <person name="Zhang L."/>
            <person name="Thornton R."/>
            <person name="Coyle M."/>
            <person name="Francisco L."/>
            <person name="Jackson L."/>
            <person name="Javaid M."/>
            <person name="Korchina V."/>
            <person name="Kovar C."/>
            <person name="Mata R."/>
            <person name="Mathew T."/>
            <person name="Ngo R."/>
            <person name="Nguyen L."/>
            <person name="Nguyen N."/>
            <person name="Okwuonu G."/>
            <person name="Ongeri F."/>
            <person name="Pham C."/>
            <person name="Simmons D."/>
            <person name="Wilczek-Boney K."/>
            <person name="Hale W."/>
            <person name="Jakkamsetti A."/>
            <person name="Pham P."/>
            <person name="Ruth R."/>
            <person name="San Lucas F."/>
            <person name="Warren J."/>
            <person name="Zhang J."/>
            <person name="Zhao Z."/>
            <person name="Zhou C."/>
            <person name="Zhu D."/>
            <person name="Lee S."/>
            <person name="Bess C."/>
            <person name="Blankenburg K."/>
            <person name="Forbes L."/>
            <person name="Fu Q."/>
            <person name="Gubbala S."/>
            <person name="Hirani K."/>
            <person name="Jayaseelan J.C."/>
            <person name="Lara F."/>
            <person name="Munidasa M."/>
            <person name="Palculict T."/>
            <person name="Patil S."/>
            <person name="Pu L.-L."/>
            <person name="Saada N."/>
            <person name="Tang L."/>
            <person name="Weissenberger G."/>
            <person name="Zhu Y."/>
            <person name="Hemphill L."/>
            <person name="Shang Y."/>
            <person name="Youmans B."/>
            <person name="Ayvaz T."/>
            <person name="Ross M."/>
            <person name="Santibanez J."/>
            <person name="Aqrawi P."/>
            <person name="Gross S."/>
            <person name="Joshi V."/>
            <person name="Fowler G."/>
            <person name="Nazareth L."/>
            <person name="Reid J."/>
            <person name="Worley K."/>
            <person name="Petrosino J."/>
            <person name="Highlander S."/>
            <person name="Gibbs R."/>
        </authorList>
    </citation>
    <scope>NUCLEOTIDE SEQUENCE [LARGE SCALE GENOMIC DNA]</scope>
    <source>
        <strain evidence="1 2">ATCC 23263</strain>
    </source>
</reference>